<dbReference type="RefSeq" id="WP_126154061.1">
    <property type="nucleotide sequence ID" value="NZ_UZWE01000026.1"/>
</dbReference>
<dbReference type="EMBL" id="UZWE01000026">
    <property type="protein sequence ID" value="VDS08391.1"/>
    <property type="molecule type" value="Genomic_DNA"/>
</dbReference>
<dbReference type="AlphaFoldDB" id="A0A3S4GMS8"/>
<dbReference type="PANTHER" id="PTHR34001:SF3">
    <property type="entry name" value="BLL7405 PROTEIN"/>
    <property type="match status" value="1"/>
</dbReference>
<proteinExistence type="inferred from homology"/>
<evidence type="ECO:0000256" key="1">
    <source>
        <dbReference type="ARBA" id="ARBA00004370"/>
    </source>
</evidence>
<evidence type="ECO:0000256" key="2">
    <source>
        <dbReference type="ARBA" id="ARBA00022729"/>
    </source>
</evidence>
<dbReference type="Proteomes" id="UP000270743">
    <property type="component" value="Unassembled WGS sequence"/>
</dbReference>
<dbReference type="GO" id="GO:0019867">
    <property type="term" value="C:outer membrane"/>
    <property type="evidence" value="ECO:0007669"/>
    <property type="project" value="InterPro"/>
</dbReference>
<dbReference type="Gene3D" id="2.40.160.20">
    <property type="match status" value="1"/>
</dbReference>
<comment type="subcellular location">
    <subcellularLocation>
        <location evidence="1">Membrane</location>
    </subcellularLocation>
</comment>
<name>A0A3S4GMS8_9RHOB</name>
<evidence type="ECO:0000313" key="8">
    <source>
        <dbReference type="Proteomes" id="UP000270743"/>
    </source>
</evidence>
<accession>A0A3S4GMS8</accession>
<protein>
    <submittedName>
        <fullName evidence="7">Autotransporter beta-domain protein</fullName>
    </submittedName>
</protein>
<dbReference type="InterPro" id="IPR027385">
    <property type="entry name" value="Beta-barrel_OMP"/>
</dbReference>
<dbReference type="NCBIfam" id="TIGR01414">
    <property type="entry name" value="autotrans_barl"/>
    <property type="match status" value="1"/>
</dbReference>
<dbReference type="InterPro" id="IPR006315">
    <property type="entry name" value="OM_autotransptr_brl_dom"/>
</dbReference>
<evidence type="ECO:0000256" key="5">
    <source>
        <dbReference type="SAM" id="SignalP"/>
    </source>
</evidence>
<organism evidence="7 8">
    <name type="scientific">Paracoccus haematequi</name>
    <dbReference type="NCBI Taxonomy" id="2491866"/>
    <lineage>
        <taxon>Bacteria</taxon>
        <taxon>Pseudomonadati</taxon>
        <taxon>Pseudomonadota</taxon>
        <taxon>Alphaproteobacteria</taxon>
        <taxon>Rhodobacterales</taxon>
        <taxon>Paracoccaceae</taxon>
        <taxon>Paracoccus</taxon>
    </lineage>
</organism>
<feature type="domain" description="Outer membrane protein beta-barrel" evidence="6">
    <location>
        <begin position="36"/>
        <end position="245"/>
    </location>
</feature>
<dbReference type="InterPro" id="IPR051692">
    <property type="entry name" value="OMP-like"/>
</dbReference>
<comment type="similarity">
    <text evidence="4">Belongs to the Omp25/RopB family.</text>
</comment>
<evidence type="ECO:0000256" key="4">
    <source>
        <dbReference type="ARBA" id="ARBA00038306"/>
    </source>
</evidence>
<dbReference type="InterPro" id="IPR011250">
    <property type="entry name" value="OMP/PagP_B-barrel"/>
</dbReference>
<evidence type="ECO:0000313" key="7">
    <source>
        <dbReference type="EMBL" id="VDS08391.1"/>
    </source>
</evidence>
<evidence type="ECO:0000256" key="3">
    <source>
        <dbReference type="ARBA" id="ARBA00023136"/>
    </source>
</evidence>
<keyword evidence="3" id="KW-0472">Membrane</keyword>
<reference evidence="7 8" key="1">
    <citation type="submission" date="2018-12" db="EMBL/GenBank/DDBJ databases">
        <authorList>
            <person name="Criscuolo A."/>
        </authorList>
    </citation>
    <scope>NUCLEOTIDE SEQUENCE [LARGE SCALE GENOMIC DNA]</scope>
    <source>
        <strain evidence="7">ACIP1116241</strain>
    </source>
</reference>
<sequence length="245" mass="25776">MRYTAVLATCAVGSLSAASGALAGGFAAPVVEPAVAAPVVETARDDWTGPYVGGSLGYSFGADDEVGLDFYDGDSLIERNPGLGSVDVKGVTAGVHAGYRWQRNNWVFGPEVWLEGGSVDAADDVSLDGITVESSVNYIIGLHLKTGYAVDPRTLVYGTVGAVHGDFDYEMSDAGGTTTEGYSAGGYSVGLGVERKVRPNLAVFAEWQYRNFGKTDLTFDNTTAEVLTRATPEHHNIKAGVNFSF</sequence>
<feature type="signal peptide" evidence="5">
    <location>
        <begin position="1"/>
        <end position="23"/>
    </location>
</feature>
<dbReference type="SUPFAM" id="SSF56925">
    <property type="entry name" value="OMPA-like"/>
    <property type="match status" value="1"/>
</dbReference>
<dbReference type="Pfam" id="PF13505">
    <property type="entry name" value="OMP_b-brl"/>
    <property type="match status" value="1"/>
</dbReference>
<feature type="chain" id="PRO_5018767687" evidence="5">
    <location>
        <begin position="24"/>
        <end position="245"/>
    </location>
</feature>
<evidence type="ECO:0000259" key="6">
    <source>
        <dbReference type="Pfam" id="PF13505"/>
    </source>
</evidence>
<keyword evidence="2 5" id="KW-0732">Signal</keyword>
<gene>
    <name evidence="7" type="ORF">PARHAE_01575</name>
</gene>
<dbReference type="OrthoDB" id="9815357at2"/>
<dbReference type="PANTHER" id="PTHR34001">
    <property type="entry name" value="BLL7405 PROTEIN"/>
    <property type="match status" value="1"/>
</dbReference>
<keyword evidence="8" id="KW-1185">Reference proteome</keyword>